<keyword evidence="5" id="KW-0862">Zinc</keyword>
<evidence type="ECO:0000256" key="3">
    <source>
        <dbReference type="ARBA" id="ARBA00022737"/>
    </source>
</evidence>
<dbReference type="SMART" id="SM00355">
    <property type="entry name" value="ZnF_C2H2"/>
    <property type="match status" value="4"/>
</dbReference>
<dbReference type="EMBL" id="CAWYQH010000096">
    <property type="protein sequence ID" value="CAK8683130.1"/>
    <property type="molecule type" value="Genomic_DNA"/>
</dbReference>
<evidence type="ECO:0000256" key="2">
    <source>
        <dbReference type="ARBA" id="ARBA00022723"/>
    </source>
</evidence>
<sequence length="150" mass="17347">MSYCSKSFAHKSSRDTHELIHTGEKPHSCPFCGRKFRWKSHLKNHAKNHSGFLDDNADDMKTSQKRRIPDDKSLCSCSICEMSFEVNSDLKIHLQSHLSEKAFSCDLCEKQFSRHDNLKAHMLIHTSERSFECKTHTDILNADYLKTSDV</sequence>
<keyword evidence="3" id="KW-0677">Repeat</keyword>
<keyword evidence="2" id="KW-0479">Metal-binding</keyword>
<evidence type="ECO:0000313" key="10">
    <source>
        <dbReference type="Proteomes" id="UP001642483"/>
    </source>
</evidence>
<dbReference type="SUPFAM" id="SSF57667">
    <property type="entry name" value="beta-beta-alpha zinc fingers"/>
    <property type="match status" value="2"/>
</dbReference>
<feature type="domain" description="C2H2-type" evidence="8">
    <location>
        <begin position="75"/>
        <end position="102"/>
    </location>
</feature>
<dbReference type="InterPro" id="IPR036236">
    <property type="entry name" value="Znf_C2H2_sf"/>
</dbReference>
<keyword evidence="4 7" id="KW-0863">Zinc-finger</keyword>
<feature type="domain" description="C2H2-type" evidence="8">
    <location>
        <begin position="27"/>
        <end position="51"/>
    </location>
</feature>
<keyword evidence="10" id="KW-1185">Reference proteome</keyword>
<feature type="domain" description="C2H2-type" evidence="8">
    <location>
        <begin position="1"/>
        <end position="26"/>
    </location>
</feature>
<dbReference type="Gene3D" id="3.30.160.60">
    <property type="entry name" value="Classic Zinc Finger"/>
    <property type="match status" value="4"/>
</dbReference>
<accession>A0ABP0FYV4</accession>
<evidence type="ECO:0000256" key="5">
    <source>
        <dbReference type="ARBA" id="ARBA00022833"/>
    </source>
</evidence>
<dbReference type="Proteomes" id="UP001642483">
    <property type="component" value="Unassembled WGS sequence"/>
</dbReference>
<reference evidence="9 10" key="1">
    <citation type="submission" date="2024-02" db="EMBL/GenBank/DDBJ databases">
        <authorList>
            <person name="Daric V."/>
            <person name="Darras S."/>
        </authorList>
    </citation>
    <scope>NUCLEOTIDE SEQUENCE [LARGE SCALE GENOMIC DNA]</scope>
</reference>
<gene>
    <name evidence="9" type="ORF">CVLEPA_LOCUS14235</name>
</gene>
<dbReference type="PANTHER" id="PTHR24394">
    <property type="entry name" value="ZINC FINGER PROTEIN"/>
    <property type="match status" value="1"/>
</dbReference>
<evidence type="ECO:0000256" key="6">
    <source>
        <dbReference type="ARBA" id="ARBA00023242"/>
    </source>
</evidence>
<name>A0ABP0FYV4_CLALP</name>
<evidence type="ECO:0000256" key="4">
    <source>
        <dbReference type="ARBA" id="ARBA00022771"/>
    </source>
</evidence>
<evidence type="ECO:0000256" key="7">
    <source>
        <dbReference type="PROSITE-ProRule" id="PRU00042"/>
    </source>
</evidence>
<comment type="subcellular location">
    <subcellularLocation>
        <location evidence="1">Nucleus</location>
    </subcellularLocation>
</comment>
<evidence type="ECO:0000259" key="8">
    <source>
        <dbReference type="PROSITE" id="PS50157"/>
    </source>
</evidence>
<comment type="caution">
    <text evidence="9">The sequence shown here is derived from an EMBL/GenBank/DDBJ whole genome shotgun (WGS) entry which is preliminary data.</text>
</comment>
<dbReference type="PROSITE" id="PS00028">
    <property type="entry name" value="ZINC_FINGER_C2H2_1"/>
    <property type="match status" value="3"/>
</dbReference>
<evidence type="ECO:0000313" key="9">
    <source>
        <dbReference type="EMBL" id="CAK8683130.1"/>
    </source>
</evidence>
<protein>
    <recommendedName>
        <fullName evidence="8">C2H2-type domain-containing protein</fullName>
    </recommendedName>
</protein>
<evidence type="ECO:0000256" key="1">
    <source>
        <dbReference type="ARBA" id="ARBA00004123"/>
    </source>
</evidence>
<keyword evidence="6" id="KW-0539">Nucleus</keyword>
<feature type="domain" description="C2H2-type" evidence="8">
    <location>
        <begin position="103"/>
        <end position="130"/>
    </location>
</feature>
<dbReference type="PROSITE" id="PS50157">
    <property type="entry name" value="ZINC_FINGER_C2H2_2"/>
    <property type="match status" value="4"/>
</dbReference>
<dbReference type="PANTHER" id="PTHR24394:SF44">
    <property type="entry name" value="ZINC FINGER PROTEIN 271-LIKE"/>
    <property type="match status" value="1"/>
</dbReference>
<dbReference type="InterPro" id="IPR013087">
    <property type="entry name" value="Znf_C2H2_type"/>
</dbReference>
<organism evidence="9 10">
    <name type="scientific">Clavelina lepadiformis</name>
    <name type="common">Light-bulb sea squirt</name>
    <name type="synonym">Ascidia lepadiformis</name>
    <dbReference type="NCBI Taxonomy" id="159417"/>
    <lineage>
        <taxon>Eukaryota</taxon>
        <taxon>Metazoa</taxon>
        <taxon>Chordata</taxon>
        <taxon>Tunicata</taxon>
        <taxon>Ascidiacea</taxon>
        <taxon>Aplousobranchia</taxon>
        <taxon>Clavelinidae</taxon>
        <taxon>Clavelina</taxon>
    </lineage>
</organism>
<dbReference type="Pfam" id="PF00096">
    <property type="entry name" value="zf-C2H2"/>
    <property type="match status" value="2"/>
</dbReference>
<proteinExistence type="predicted"/>